<sequence length="133" mass="14964">MPTRHHMEYNGQEPKNHQPPSTLAQSKTMEYTFVKRNLMSTSHNQTVDRTRLVLINAIILGFKFNVGEVLPRSYLMPARVTKAFSPFPALSPLSASEPQFPAARLTNTQSCGLAGLEKNTCARWTSRMLSQSR</sequence>
<name>A0ABR2GD04_9ROSI</name>
<accession>A0ABR2GD04</accession>
<comment type="caution">
    <text evidence="2">The sequence shown here is derived from an EMBL/GenBank/DDBJ whole genome shotgun (WGS) entry which is preliminary data.</text>
</comment>
<evidence type="ECO:0000313" key="2">
    <source>
        <dbReference type="EMBL" id="KAK8600803.1"/>
    </source>
</evidence>
<proteinExistence type="predicted"/>
<reference evidence="2 3" key="1">
    <citation type="journal article" date="2024" name="G3 (Bethesda)">
        <title>Genome assembly of Hibiscus sabdariffa L. provides insights into metabolisms of medicinal natural products.</title>
        <authorList>
            <person name="Kim T."/>
        </authorList>
    </citation>
    <scope>NUCLEOTIDE SEQUENCE [LARGE SCALE GENOMIC DNA]</scope>
    <source>
        <strain evidence="2">TK-2024</strain>
        <tissue evidence="2">Old leaves</tissue>
    </source>
</reference>
<organism evidence="2 3">
    <name type="scientific">Hibiscus sabdariffa</name>
    <name type="common">roselle</name>
    <dbReference type="NCBI Taxonomy" id="183260"/>
    <lineage>
        <taxon>Eukaryota</taxon>
        <taxon>Viridiplantae</taxon>
        <taxon>Streptophyta</taxon>
        <taxon>Embryophyta</taxon>
        <taxon>Tracheophyta</taxon>
        <taxon>Spermatophyta</taxon>
        <taxon>Magnoliopsida</taxon>
        <taxon>eudicotyledons</taxon>
        <taxon>Gunneridae</taxon>
        <taxon>Pentapetalae</taxon>
        <taxon>rosids</taxon>
        <taxon>malvids</taxon>
        <taxon>Malvales</taxon>
        <taxon>Malvaceae</taxon>
        <taxon>Malvoideae</taxon>
        <taxon>Hibiscus</taxon>
    </lineage>
</organism>
<feature type="region of interest" description="Disordered" evidence="1">
    <location>
        <begin position="1"/>
        <end position="22"/>
    </location>
</feature>
<protein>
    <submittedName>
        <fullName evidence="2">Uncharacterized protein</fullName>
    </submittedName>
</protein>
<gene>
    <name evidence="2" type="ORF">V6N12_050651</name>
</gene>
<dbReference type="Proteomes" id="UP001472677">
    <property type="component" value="Unassembled WGS sequence"/>
</dbReference>
<dbReference type="EMBL" id="JBBPBM010000001">
    <property type="protein sequence ID" value="KAK8600803.1"/>
    <property type="molecule type" value="Genomic_DNA"/>
</dbReference>
<evidence type="ECO:0000313" key="3">
    <source>
        <dbReference type="Proteomes" id="UP001472677"/>
    </source>
</evidence>
<evidence type="ECO:0000256" key="1">
    <source>
        <dbReference type="SAM" id="MobiDB-lite"/>
    </source>
</evidence>
<keyword evidence="3" id="KW-1185">Reference proteome</keyword>